<evidence type="ECO:0000256" key="3">
    <source>
        <dbReference type="ARBA" id="ARBA00023163"/>
    </source>
</evidence>
<protein>
    <submittedName>
        <fullName evidence="5">Helix-turn-helix domain-containing protein</fullName>
    </submittedName>
</protein>
<dbReference type="InterPro" id="IPR018060">
    <property type="entry name" value="HTH_AraC"/>
</dbReference>
<dbReference type="InterPro" id="IPR018062">
    <property type="entry name" value="HTH_AraC-typ_CS"/>
</dbReference>
<dbReference type="SUPFAM" id="SSF52317">
    <property type="entry name" value="Class I glutamine amidotransferase-like"/>
    <property type="match status" value="1"/>
</dbReference>
<evidence type="ECO:0000256" key="1">
    <source>
        <dbReference type="ARBA" id="ARBA00023015"/>
    </source>
</evidence>
<dbReference type="SUPFAM" id="SSF46689">
    <property type="entry name" value="Homeodomain-like"/>
    <property type="match status" value="1"/>
</dbReference>
<organism evidence="5 6">
    <name type="scientific">Piscinibacter gummiphilus</name>
    <dbReference type="NCBI Taxonomy" id="946333"/>
    <lineage>
        <taxon>Bacteria</taxon>
        <taxon>Pseudomonadati</taxon>
        <taxon>Pseudomonadota</taxon>
        <taxon>Betaproteobacteria</taxon>
        <taxon>Burkholderiales</taxon>
        <taxon>Sphaerotilaceae</taxon>
        <taxon>Piscinibacter</taxon>
    </lineage>
</organism>
<gene>
    <name evidence="5" type="ORF">RXV79_17255</name>
</gene>
<evidence type="ECO:0000256" key="2">
    <source>
        <dbReference type="ARBA" id="ARBA00023125"/>
    </source>
</evidence>
<dbReference type="InterPro" id="IPR002818">
    <property type="entry name" value="DJ-1/PfpI"/>
</dbReference>
<dbReference type="PROSITE" id="PS00041">
    <property type="entry name" value="HTH_ARAC_FAMILY_1"/>
    <property type="match status" value="1"/>
</dbReference>
<dbReference type="Gene3D" id="1.10.10.60">
    <property type="entry name" value="Homeodomain-like"/>
    <property type="match status" value="1"/>
</dbReference>
<name>A0ABZ0CNV2_9BURK</name>
<dbReference type="InterPro" id="IPR029062">
    <property type="entry name" value="Class_I_gatase-like"/>
</dbReference>
<feature type="domain" description="HTH araC/xylS-type" evidence="4">
    <location>
        <begin position="224"/>
        <end position="322"/>
    </location>
</feature>
<sequence length="322" mass="35003">MKTLRIAVLTYRGCMATQLFGLADVLRIASQIDALRHGSSRVQFDVQMVGFDTAVAVSGGLRLPAKRPRGTFDLLIVPGLLAERGHRWSTTLAALAPELAFIAKTFARGTPVASVCVGAFLLGEAGLLDGRQVTTSWLFAKEFATRYPAARLQADAMLLEDGGVITTAAVTSVFDLALHLVKRHLGAAAATATAQATLLPTARTSQAPYVDPEAAASPLPSFSNRLRDWFDSRLAEPYDLQRVARAFHVSGRTLMRRVKAETGDSPLTMLQHARVDKARRLLASTRWSVARITQEVGYNDAATFARLFARRVGEPPSAYRKR</sequence>
<dbReference type="Pfam" id="PF01965">
    <property type="entry name" value="DJ-1_PfpI"/>
    <property type="match status" value="1"/>
</dbReference>
<dbReference type="PANTHER" id="PTHR43130:SF11">
    <property type="entry name" value="TRANSCRIPTIONAL REGULATORY PROTEIN"/>
    <property type="match status" value="1"/>
</dbReference>
<dbReference type="EMBL" id="CP136336">
    <property type="protein sequence ID" value="WOB06667.1"/>
    <property type="molecule type" value="Genomic_DNA"/>
</dbReference>
<accession>A0ABZ0CNV2</accession>
<proteinExistence type="predicted"/>
<dbReference type="Proteomes" id="UP001303946">
    <property type="component" value="Chromosome"/>
</dbReference>
<dbReference type="Gene3D" id="3.40.50.880">
    <property type="match status" value="1"/>
</dbReference>
<dbReference type="PANTHER" id="PTHR43130">
    <property type="entry name" value="ARAC-FAMILY TRANSCRIPTIONAL REGULATOR"/>
    <property type="match status" value="1"/>
</dbReference>
<dbReference type="PROSITE" id="PS01124">
    <property type="entry name" value="HTH_ARAC_FAMILY_2"/>
    <property type="match status" value="1"/>
</dbReference>
<dbReference type="Pfam" id="PF12833">
    <property type="entry name" value="HTH_18"/>
    <property type="match status" value="1"/>
</dbReference>
<evidence type="ECO:0000259" key="4">
    <source>
        <dbReference type="PROSITE" id="PS01124"/>
    </source>
</evidence>
<dbReference type="SMART" id="SM00342">
    <property type="entry name" value="HTH_ARAC"/>
    <property type="match status" value="1"/>
</dbReference>
<dbReference type="RefSeq" id="WP_316699238.1">
    <property type="nucleotide sequence ID" value="NZ_CP136336.1"/>
</dbReference>
<evidence type="ECO:0000313" key="5">
    <source>
        <dbReference type="EMBL" id="WOB06667.1"/>
    </source>
</evidence>
<keyword evidence="1" id="KW-0805">Transcription regulation</keyword>
<keyword evidence="3" id="KW-0804">Transcription</keyword>
<dbReference type="InterPro" id="IPR009057">
    <property type="entry name" value="Homeodomain-like_sf"/>
</dbReference>
<reference evidence="5 6" key="1">
    <citation type="submission" date="2023-10" db="EMBL/GenBank/DDBJ databases">
        <title>Bacteria for the degradation of biodegradable plastic PBAT(Polybutylene adipate terephthalate).</title>
        <authorList>
            <person name="Weon H.-Y."/>
            <person name="Yeon J."/>
        </authorList>
    </citation>
    <scope>NUCLEOTIDE SEQUENCE [LARGE SCALE GENOMIC DNA]</scope>
    <source>
        <strain evidence="5 6">SBD 7-3</strain>
    </source>
</reference>
<keyword evidence="6" id="KW-1185">Reference proteome</keyword>
<evidence type="ECO:0000313" key="6">
    <source>
        <dbReference type="Proteomes" id="UP001303946"/>
    </source>
</evidence>
<keyword evidence="2" id="KW-0238">DNA-binding</keyword>
<dbReference type="InterPro" id="IPR052158">
    <property type="entry name" value="INH-QAR"/>
</dbReference>